<reference evidence="2" key="1">
    <citation type="journal article" date="2023" name="G3 (Bethesda)">
        <title>A reference genome for the long-term kleptoplast-retaining sea slug Elysia crispata morphotype clarki.</title>
        <authorList>
            <person name="Eastman K.E."/>
            <person name="Pendleton A.L."/>
            <person name="Shaikh M.A."/>
            <person name="Suttiyut T."/>
            <person name="Ogas R."/>
            <person name="Tomko P."/>
            <person name="Gavelis G."/>
            <person name="Widhalm J.R."/>
            <person name="Wisecaver J.H."/>
        </authorList>
    </citation>
    <scope>NUCLEOTIDE SEQUENCE</scope>
    <source>
        <strain evidence="2">ECLA1</strain>
    </source>
</reference>
<dbReference type="Proteomes" id="UP001283361">
    <property type="component" value="Unassembled WGS sequence"/>
</dbReference>
<feature type="region of interest" description="Disordered" evidence="1">
    <location>
        <begin position="1"/>
        <end position="25"/>
    </location>
</feature>
<comment type="caution">
    <text evidence="2">The sequence shown here is derived from an EMBL/GenBank/DDBJ whole genome shotgun (WGS) entry which is preliminary data.</text>
</comment>
<accession>A0AAE1AJL8</accession>
<sequence length="68" mass="7057">MDSEGRGSEPVVFPPGGRVPPTLTRSRNVSGIWARRHAGTTEVAGVSQAVGLVQAGRACRDVQVSALT</sequence>
<protein>
    <submittedName>
        <fullName evidence="2">Uncharacterized protein</fullName>
    </submittedName>
</protein>
<dbReference type="AlphaFoldDB" id="A0AAE1AJL8"/>
<keyword evidence="3" id="KW-1185">Reference proteome</keyword>
<evidence type="ECO:0000313" key="3">
    <source>
        <dbReference type="Proteomes" id="UP001283361"/>
    </source>
</evidence>
<feature type="compositionally biased region" description="Low complexity" evidence="1">
    <location>
        <begin position="10"/>
        <end position="21"/>
    </location>
</feature>
<dbReference type="EMBL" id="JAWDGP010001724">
    <property type="protein sequence ID" value="KAK3788858.1"/>
    <property type="molecule type" value="Genomic_DNA"/>
</dbReference>
<name>A0AAE1AJL8_9GAST</name>
<proteinExistence type="predicted"/>
<organism evidence="2 3">
    <name type="scientific">Elysia crispata</name>
    <name type="common">lettuce slug</name>
    <dbReference type="NCBI Taxonomy" id="231223"/>
    <lineage>
        <taxon>Eukaryota</taxon>
        <taxon>Metazoa</taxon>
        <taxon>Spiralia</taxon>
        <taxon>Lophotrochozoa</taxon>
        <taxon>Mollusca</taxon>
        <taxon>Gastropoda</taxon>
        <taxon>Heterobranchia</taxon>
        <taxon>Euthyneura</taxon>
        <taxon>Panpulmonata</taxon>
        <taxon>Sacoglossa</taxon>
        <taxon>Placobranchoidea</taxon>
        <taxon>Plakobranchidae</taxon>
        <taxon>Elysia</taxon>
    </lineage>
</organism>
<evidence type="ECO:0000313" key="2">
    <source>
        <dbReference type="EMBL" id="KAK3788858.1"/>
    </source>
</evidence>
<gene>
    <name evidence="2" type="ORF">RRG08_021074</name>
</gene>
<evidence type="ECO:0000256" key="1">
    <source>
        <dbReference type="SAM" id="MobiDB-lite"/>
    </source>
</evidence>